<keyword evidence="15" id="KW-0732">Signal</keyword>
<evidence type="ECO:0000256" key="4">
    <source>
        <dbReference type="ARBA" id="ARBA00022448"/>
    </source>
</evidence>
<feature type="chain" id="PRO_5002778636" description="Cytochrome c1" evidence="15">
    <location>
        <begin position="35"/>
        <end position="285"/>
    </location>
</feature>
<dbReference type="HOGENOM" id="CLU_040334_1_2_5"/>
<evidence type="ECO:0000313" key="18">
    <source>
        <dbReference type="Proteomes" id="UP000001695"/>
    </source>
</evidence>
<keyword evidence="10 14" id="KW-1133">Transmembrane helix</keyword>
<gene>
    <name evidence="17" type="ordered locus">Bind_0156</name>
</gene>
<keyword evidence="6" id="KW-0679">Respiratory chain</keyword>
<feature type="domain" description="Cytochrome c" evidence="16">
    <location>
        <begin position="63"/>
        <end position="228"/>
    </location>
</feature>
<comment type="cofactor">
    <cofactor evidence="13">
        <name>heme c</name>
        <dbReference type="ChEBI" id="CHEBI:61717"/>
    </cofactor>
    <text evidence="13">Binds 1 heme c group covalently per subunit.</text>
</comment>
<evidence type="ECO:0000256" key="6">
    <source>
        <dbReference type="ARBA" id="ARBA00022660"/>
    </source>
</evidence>
<evidence type="ECO:0000256" key="11">
    <source>
        <dbReference type="ARBA" id="ARBA00023004"/>
    </source>
</evidence>
<keyword evidence="8 13" id="KW-0479">Metal-binding</keyword>
<evidence type="ECO:0000256" key="2">
    <source>
        <dbReference type="ARBA" id="ARBA00006488"/>
    </source>
</evidence>
<keyword evidence="18" id="KW-1185">Reference proteome</keyword>
<dbReference type="Pfam" id="PF02167">
    <property type="entry name" value="Cytochrom_C1"/>
    <property type="match status" value="1"/>
</dbReference>
<keyword evidence="12 14" id="KW-0472">Membrane</keyword>
<evidence type="ECO:0000259" key="16">
    <source>
        <dbReference type="PROSITE" id="PS51007"/>
    </source>
</evidence>
<keyword evidence="4" id="KW-0813">Transport</keyword>
<proteinExistence type="inferred from homology"/>
<dbReference type="GO" id="GO:0009055">
    <property type="term" value="F:electron transfer activity"/>
    <property type="evidence" value="ECO:0007669"/>
    <property type="project" value="InterPro"/>
</dbReference>
<comment type="similarity">
    <text evidence="2">Belongs to the cytochrome c family.</text>
</comment>
<keyword evidence="7 14" id="KW-0812">Transmembrane</keyword>
<dbReference type="SUPFAM" id="SSF81496">
    <property type="entry name" value="Cytochrome c1 subunit of cytochrome bc1 complex (Ubiquinol-cytochrome c reductase), transmembrane anchor"/>
    <property type="match status" value="1"/>
</dbReference>
<feature type="binding site" description="covalent" evidence="13">
    <location>
        <position position="80"/>
    </location>
    <ligand>
        <name>heme c</name>
        <dbReference type="ChEBI" id="CHEBI:61717"/>
    </ligand>
</feature>
<dbReference type="PROSITE" id="PS51007">
    <property type="entry name" value="CYTC"/>
    <property type="match status" value="1"/>
</dbReference>
<reference evidence="17 18" key="2">
    <citation type="journal article" date="2010" name="J. Bacteriol.">
        <title>Complete genome sequence of Beijerinckia indica subsp. indica.</title>
        <authorList>
            <person name="Tamas I."/>
            <person name="Dedysh S.N."/>
            <person name="Liesack W."/>
            <person name="Stott M.B."/>
            <person name="Alam M."/>
            <person name="Murrell J.C."/>
            <person name="Dunfield P.F."/>
        </authorList>
    </citation>
    <scope>NUCLEOTIDE SEQUENCE [LARGE SCALE GENOMIC DNA]</scope>
    <source>
        <strain evidence="18">ATCC 9039 / DSM 1715 / NCIMB 8712</strain>
    </source>
</reference>
<evidence type="ECO:0000256" key="13">
    <source>
        <dbReference type="PIRSR" id="PIRSR602326-1"/>
    </source>
</evidence>
<evidence type="ECO:0000256" key="12">
    <source>
        <dbReference type="ARBA" id="ARBA00023136"/>
    </source>
</evidence>
<sequence>MSLFKSGNGRGKSWMSRIVAAGLLLSASGMSAFAEEGGAETAHPKPPRQEWSFGGPLGKYDQAQLQRGFQVFREVCSNCHAAKFLNFRNLSESGGPGFTPAQVKALAAQYKIKDGPNEAGEMFERPGRPSDAFPWTFANPQAATAALGALPPDMSVLAKARTYQRGFPLFLVDPFIQYQEHGADYIYALLNGYTNEKDPNWNEFMPGHKIAMPKPLSDGLVAYTDGTPQTAQQYAKDVTSFLMWMAEPKLEERKKFGFRVVIFLAVFAAMLYFVKRKVWSSVHGH</sequence>
<keyword evidence="5 13" id="KW-0349">Heme</keyword>
<dbReference type="InterPro" id="IPR009056">
    <property type="entry name" value="Cyt_c-like_dom"/>
</dbReference>
<evidence type="ECO:0000256" key="9">
    <source>
        <dbReference type="ARBA" id="ARBA00022982"/>
    </source>
</evidence>
<feature type="binding site" description="covalent" evidence="13">
    <location>
        <position position="79"/>
    </location>
    <ligand>
        <name>heme c</name>
        <dbReference type="ChEBI" id="CHEBI:61717"/>
    </ligand>
</feature>
<dbReference type="PANTHER" id="PTHR10266">
    <property type="entry name" value="CYTOCHROME C1"/>
    <property type="match status" value="1"/>
</dbReference>
<comment type="subcellular location">
    <subcellularLocation>
        <location evidence="1">Membrane</location>
    </subcellularLocation>
</comment>
<evidence type="ECO:0000256" key="5">
    <source>
        <dbReference type="ARBA" id="ARBA00022617"/>
    </source>
</evidence>
<dbReference type="PRINTS" id="PR00603">
    <property type="entry name" value="CYTOCHROMEC1"/>
</dbReference>
<dbReference type="PANTHER" id="PTHR10266:SF3">
    <property type="entry name" value="CYTOCHROME C1, HEME PROTEIN, MITOCHONDRIAL"/>
    <property type="match status" value="1"/>
</dbReference>
<dbReference type="GO" id="GO:0046872">
    <property type="term" value="F:metal ion binding"/>
    <property type="evidence" value="ECO:0007669"/>
    <property type="project" value="UniProtKB-KW"/>
</dbReference>
<dbReference type="GO" id="GO:0016020">
    <property type="term" value="C:membrane"/>
    <property type="evidence" value="ECO:0007669"/>
    <property type="project" value="UniProtKB-SubCell"/>
</dbReference>
<accession>B2IBU2</accession>
<dbReference type="RefSeq" id="WP_012383172.1">
    <property type="nucleotide sequence ID" value="NC_010581.1"/>
</dbReference>
<evidence type="ECO:0000256" key="14">
    <source>
        <dbReference type="SAM" id="Phobius"/>
    </source>
</evidence>
<reference evidence="18" key="1">
    <citation type="submission" date="2008-03" db="EMBL/GenBank/DDBJ databases">
        <title>Complete sequence of chromosome of Beijerinckia indica subsp. indica ATCC 9039.</title>
        <authorList>
            <consortium name="US DOE Joint Genome Institute"/>
            <person name="Copeland A."/>
            <person name="Lucas S."/>
            <person name="Lapidus A."/>
            <person name="Glavina del Rio T."/>
            <person name="Dalin E."/>
            <person name="Tice H."/>
            <person name="Bruce D."/>
            <person name="Goodwin L."/>
            <person name="Pitluck S."/>
            <person name="LaButti K."/>
            <person name="Schmutz J."/>
            <person name="Larimer F."/>
            <person name="Land M."/>
            <person name="Hauser L."/>
            <person name="Kyrpides N."/>
            <person name="Mikhailova N."/>
            <person name="Dunfield P.F."/>
            <person name="Dedysh S.N."/>
            <person name="Liesack W."/>
            <person name="Saw J.H."/>
            <person name="Alam M."/>
            <person name="Chen Y."/>
            <person name="Murrell J.C."/>
            <person name="Richardson P."/>
        </authorList>
    </citation>
    <scope>NUCLEOTIDE SEQUENCE [LARGE SCALE GENOMIC DNA]</scope>
    <source>
        <strain evidence="18">ATCC 9039 / DSM 1715 / NCIMB 8712</strain>
    </source>
</reference>
<feature type="binding site" description="covalent" evidence="13">
    <location>
        <position position="76"/>
    </location>
    <ligand>
        <name>heme c</name>
        <dbReference type="ChEBI" id="CHEBI:61717"/>
    </ligand>
</feature>
<dbReference type="eggNOG" id="COG2857">
    <property type="taxonomic scope" value="Bacteria"/>
</dbReference>
<dbReference type="InterPro" id="IPR021157">
    <property type="entry name" value="Cyt_c1_TM_anchor_C"/>
</dbReference>
<dbReference type="InterPro" id="IPR036909">
    <property type="entry name" value="Cyt_c-like_dom_sf"/>
</dbReference>
<dbReference type="InterPro" id="IPR002326">
    <property type="entry name" value="Cyt_c1"/>
</dbReference>
<dbReference type="Gene3D" id="1.20.5.100">
    <property type="entry name" value="Cytochrome c1, transmembrane anchor, C-terminal"/>
    <property type="match status" value="1"/>
</dbReference>
<dbReference type="GO" id="GO:0020037">
    <property type="term" value="F:heme binding"/>
    <property type="evidence" value="ECO:0007669"/>
    <property type="project" value="InterPro"/>
</dbReference>
<evidence type="ECO:0000256" key="7">
    <source>
        <dbReference type="ARBA" id="ARBA00022692"/>
    </source>
</evidence>
<dbReference type="KEGG" id="bid:Bind_0156"/>
<dbReference type="SUPFAM" id="SSF46626">
    <property type="entry name" value="Cytochrome c"/>
    <property type="match status" value="1"/>
</dbReference>
<feature type="transmembrane region" description="Helical" evidence="14">
    <location>
        <begin position="256"/>
        <end position="274"/>
    </location>
</feature>
<dbReference type="AlphaFoldDB" id="B2IBU2"/>
<evidence type="ECO:0000256" key="10">
    <source>
        <dbReference type="ARBA" id="ARBA00022989"/>
    </source>
</evidence>
<protein>
    <recommendedName>
        <fullName evidence="3">Cytochrome c1</fullName>
    </recommendedName>
</protein>
<keyword evidence="9" id="KW-0249">Electron transport</keyword>
<evidence type="ECO:0000256" key="8">
    <source>
        <dbReference type="ARBA" id="ARBA00022723"/>
    </source>
</evidence>
<evidence type="ECO:0000256" key="1">
    <source>
        <dbReference type="ARBA" id="ARBA00004370"/>
    </source>
</evidence>
<evidence type="ECO:0000256" key="3">
    <source>
        <dbReference type="ARBA" id="ARBA00016165"/>
    </source>
</evidence>
<dbReference type="Gene3D" id="1.10.760.10">
    <property type="entry name" value="Cytochrome c-like domain"/>
    <property type="match status" value="1"/>
</dbReference>
<feature type="signal peptide" evidence="15">
    <location>
        <begin position="1"/>
        <end position="34"/>
    </location>
</feature>
<name>B2IBU2_BEII9</name>
<feature type="binding site" description="covalent" evidence="13">
    <location>
        <position position="212"/>
    </location>
    <ligand>
        <name>heme c</name>
        <dbReference type="ChEBI" id="CHEBI:61717"/>
    </ligand>
</feature>
<keyword evidence="11 13" id="KW-0408">Iron</keyword>
<evidence type="ECO:0000313" key="17">
    <source>
        <dbReference type="EMBL" id="ACB93814.1"/>
    </source>
</evidence>
<evidence type="ECO:0000256" key="15">
    <source>
        <dbReference type="SAM" id="SignalP"/>
    </source>
</evidence>
<dbReference type="STRING" id="395963.Bind_0156"/>
<organism evidence="17 18">
    <name type="scientific">Beijerinckia indica subsp. indica (strain ATCC 9039 / DSM 1715 / NCIMB 8712)</name>
    <dbReference type="NCBI Taxonomy" id="395963"/>
    <lineage>
        <taxon>Bacteria</taxon>
        <taxon>Pseudomonadati</taxon>
        <taxon>Pseudomonadota</taxon>
        <taxon>Alphaproteobacteria</taxon>
        <taxon>Hyphomicrobiales</taxon>
        <taxon>Beijerinckiaceae</taxon>
        <taxon>Beijerinckia</taxon>
    </lineage>
</organism>
<dbReference type="EMBL" id="CP001016">
    <property type="protein sequence ID" value="ACB93814.1"/>
    <property type="molecule type" value="Genomic_DNA"/>
</dbReference>
<dbReference type="Proteomes" id="UP000001695">
    <property type="component" value="Chromosome"/>
</dbReference>